<accession>A0A7Y9EU28</accession>
<comment type="caution">
    <text evidence="4">The sequence shown here is derived from an EMBL/GenBank/DDBJ whole genome shotgun (WGS) entry which is preliminary data.</text>
</comment>
<evidence type="ECO:0000256" key="1">
    <source>
        <dbReference type="ARBA" id="ARBA00023002"/>
    </source>
</evidence>
<evidence type="ECO:0000259" key="3">
    <source>
        <dbReference type="Pfam" id="PF00296"/>
    </source>
</evidence>
<dbReference type="RefSeq" id="WP_179431949.1">
    <property type="nucleotide sequence ID" value="NZ_BAABLC010000001.1"/>
</dbReference>
<reference evidence="4 5" key="1">
    <citation type="submission" date="2020-07" db="EMBL/GenBank/DDBJ databases">
        <title>Sequencing the genomes of 1000 actinobacteria strains.</title>
        <authorList>
            <person name="Klenk H.-P."/>
        </authorList>
    </citation>
    <scope>NUCLEOTIDE SEQUENCE [LARGE SCALE GENOMIC DNA]</scope>
    <source>
        <strain evidence="4 5">DSM 22185</strain>
    </source>
</reference>
<keyword evidence="5" id="KW-1185">Reference proteome</keyword>
<sequence>MQFFHFTEMPYPYVPPEVEEQHGGLKYFMPNKYFDPLKAHDLYQRYFDEYELADELGFNVMVNEHHQSAATLHVSASLSAATVIQRTRNGRVLVLGTPVPHHPSPVRIAEEMAFLDNISGGRVNCGFVRGVQGETYPSNANPARNLDMFFEAHDLIQEAWRQRDIFSWEGEFYHYRYVSIWPRPFQQPVPPVWVSGTAERLVRWTAEQEHTLCNLLGAYDDAANTFRLYRRTAADAGLGEPGPDKFAYLALCHVAETEEKAREIGEKLMFYLRAGRMRLGAAIPPGYSSASDAVAAMRGTMGAVRRKSFEELIEAGIALVGTPDQVVAQIERLYAKTGVGNIVLMNQAGEMTSNEVRDSIMLFAREVMPRVQHLGVNWGDDDTSWRIANDTAPIAPVLASAVS</sequence>
<dbReference type="AlphaFoldDB" id="A0A7Y9EU28"/>
<dbReference type="EMBL" id="JACCBH010000001">
    <property type="protein sequence ID" value="NYD53987.1"/>
    <property type="molecule type" value="Genomic_DNA"/>
</dbReference>
<keyword evidence="2 4" id="KW-0503">Monooxygenase</keyword>
<gene>
    <name evidence="4" type="ORF">BKA02_001042</name>
</gene>
<evidence type="ECO:0000256" key="2">
    <source>
        <dbReference type="ARBA" id="ARBA00023033"/>
    </source>
</evidence>
<dbReference type="Pfam" id="PF00296">
    <property type="entry name" value="Bac_luciferase"/>
    <property type="match status" value="1"/>
</dbReference>
<dbReference type="SUPFAM" id="SSF51679">
    <property type="entry name" value="Bacterial luciferase-like"/>
    <property type="match status" value="1"/>
</dbReference>
<feature type="domain" description="Luciferase-like" evidence="3">
    <location>
        <begin position="50"/>
        <end position="339"/>
    </location>
</feature>
<dbReference type="InterPro" id="IPR036661">
    <property type="entry name" value="Luciferase-like_sf"/>
</dbReference>
<dbReference type="GO" id="GO:0004497">
    <property type="term" value="F:monooxygenase activity"/>
    <property type="evidence" value="ECO:0007669"/>
    <property type="project" value="UniProtKB-KW"/>
</dbReference>
<evidence type="ECO:0000313" key="5">
    <source>
        <dbReference type="Proteomes" id="UP000552045"/>
    </source>
</evidence>
<evidence type="ECO:0000313" key="4">
    <source>
        <dbReference type="EMBL" id="NYD53987.1"/>
    </source>
</evidence>
<dbReference type="Gene3D" id="3.20.20.30">
    <property type="entry name" value="Luciferase-like domain"/>
    <property type="match status" value="1"/>
</dbReference>
<dbReference type="InterPro" id="IPR050766">
    <property type="entry name" value="Bact_Lucif_Oxidored"/>
</dbReference>
<proteinExistence type="predicted"/>
<name>A0A7Y9EU28_9MICO</name>
<dbReference type="InterPro" id="IPR011251">
    <property type="entry name" value="Luciferase-like_dom"/>
</dbReference>
<protein>
    <submittedName>
        <fullName evidence="4">Alkanesulfonate monooxygenase SsuD/methylene tetrahydromethanopterin reductase-like flavin-dependent oxidoreductase (Luciferase family)</fullName>
    </submittedName>
</protein>
<keyword evidence="1" id="KW-0560">Oxidoreductase</keyword>
<dbReference type="PANTHER" id="PTHR30137:SF8">
    <property type="entry name" value="BLR5498 PROTEIN"/>
    <property type="match status" value="1"/>
</dbReference>
<dbReference type="Proteomes" id="UP000552045">
    <property type="component" value="Unassembled WGS sequence"/>
</dbReference>
<dbReference type="GO" id="GO:0005829">
    <property type="term" value="C:cytosol"/>
    <property type="evidence" value="ECO:0007669"/>
    <property type="project" value="TreeGrafter"/>
</dbReference>
<dbReference type="PANTHER" id="PTHR30137">
    <property type="entry name" value="LUCIFERASE-LIKE MONOOXYGENASE"/>
    <property type="match status" value="1"/>
</dbReference>
<dbReference type="GO" id="GO:0016705">
    <property type="term" value="F:oxidoreductase activity, acting on paired donors, with incorporation or reduction of molecular oxygen"/>
    <property type="evidence" value="ECO:0007669"/>
    <property type="project" value="InterPro"/>
</dbReference>
<organism evidence="4 5">
    <name type="scientific">Microbacterium pseudoresistens</name>
    <dbReference type="NCBI Taxonomy" id="640634"/>
    <lineage>
        <taxon>Bacteria</taxon>
        <taxon>Bacillati</taxon>
        <taxon>Actinomycetota</taxon>
        <taxon>Actinomycetes</taxon>
        <taxon>Micrococcales</taxon>
        <taxon>Microbacteriaceae</taxon>
        <taxon>Microbacterium</taxon>
    </lineage>
</organism>